<dbReference type="InterPro" id="IPR011993">
    <property type="entry name" value="PH-like_dom_sf"/>
</dbReference>
<dbReference type="SUPFAM" id="SSF50044">
    <property type="entry name" value="SH3-domain"/>
    <property type="match status" value="1"/>
</dbReference>
<dbReference type="InterPro" id="IPR047234">
    <property type="entry name" value="GRAF_fam"/>
</dbReference>
<dbReference type="InterPro" id="IPR008936">
    <property type="entry name" value="Rho_GTPase_activation_prot"/>
</dbReference>
<dbReference type="SMART" id="SM00324">
    <property type="entry name" value="RhoGAP"/>
    <property type="match status" value="1"/>
</dbReference>
<keyword evidence="2" id="KW-0343">GTPase activation</keyword>
<dbReference type="GO" id="GO:0007165">
    <property type="term" value="P:signal transduction"/>
    <property type="evidence" value="ECO:0007669"/>
    <property type="project" value="InterPro"/>
</dbReference>
<proteinExistence type="predicted"/>
<dbReference type="PANTHER" id="PTHR12552">
    <property type="entry name" value="OLIGOPHRENIN 1"/>
    <property type="match status" value="1"/>
</dbReference>
<sequence length="1213" mass="136207">MPSAPDPPHLTLLSNVHFTSLAPGPPHQTLRETQSSVIRCADAAGRKEPRRTPLCSTSARLSREKRGSESRESPPSQLVPDLLRSASKPARQMTGRRQRSLSTEGFARRASAHLQMKNTKLGPHAPDPPLRTRPSSAPDPPVCTRPSHSTRPSILVYLKESRLAMLRQAAKRKQEKCASEVKELTKTDHAVNLHPEAIPLGTTPYQNEEEWRVERQVLGGEDEILEKLAQTVKPLSQKKKNAASINAVSRRPAWDDPDDLAVVKVKRKKKKDAKWSKAVEEISGQEYINKLKAQFENVTSGTPSWAKLPSERQDLSDEDSDVDQLLTSTGTYLATSSALSSGALQIKRCRDANAEAPSKGRLSKVQFHPSAQVLMTASIDASLRFFQVDGKNNPKIQSVFLDNFPIMSASFSAGGLEVIMGSRHCSFYWYDMMAGKVVFVPKIKGLGERNMARLKVTPDGQFIVFLGDCGQMHLLSGRTKEWIHTFKMNGTVEDVAFSADGFRTLLSKAQKTFAKDLREFNFECIDQQTDDEITIAKSLIEFSKYINEIEDLREKMIETSEEQFVRRLELFRKDNLGAAKEEKKNFDKQTAKFCQSQERYLNMKTRANDTQLKEADAQVEMEKRGFYQASMKYVLKLQEVQEKKKFEFVEILLGYMLGWLSFYHEGYEGFEDFKQYDRYLRLLLQKTRESFECTREQAERLMSKMLEARGAKPMDQSATLRGFTREGYLYLLEKRPLGTTWTKYYCQYKKDSKDFFMILFNQTGGKMSEPEQLTLESCVRRAADSIERRFCFDITVKERQGTLTFQALSDEDRRLWLDAMDGKEPIYHPTKVKSEDTLLDEVGFNFMRKGIAAIEARGLQEQGLYRVVGVNSKVTSLLKLALDPKKADKVNYDDPTVWETKTITSAIKNYLRSLSEPLMTFKLHDQFIKAATYLACDDYIFKSPPEEADLVDAKVNMSTSQNMESSFSSSVGRPRVLGNHMTSSQEQNSSGGVASERTQQRTPPTRIYANQAPVHPSRIRPRPIQMYPANAGFDAMGSISSSTESLNSSSSKPGGFSPRTVPSTPSSVSSGGGAVGTPDRSRRPSHETPAYGNIASLANRFNLSIAGADSPAFGSVKKRSSNDFALSGTSINSSMHSSLTGSHASLSSSTVKAPRRTVITRYPCKAEHESELSFEANQMIHNVRQSREPGWLEGELEGRFGLIPENYVEFVDS</sequence>
<dbReference type="SUPFAM" id="SSF50978">
    <property type="entry name" value="WD40 repeat-like"/>
    <property type="match status" value="1"/>
</dbReference>
<dbReference type="GO" id="GO:0005096">
    <property type="term" value="F:GTPase activator activity"/>
    <property type="evidence" value="ECO:0007669"/>
    <property type="project" value="UniProtKB-KW"/>
</dbReference>
<dbReference type="InterPro" id="IPR047225">
    <property type="entry name" value="PH_GRAF"/>
</dbReference>
<feature type="compositionally biased region" description="Pro residues" evidence="5">
    <location>
        <begin position="125"/>
        <end position="143"/>
    </location>
</feature>
<evidence type="ECO:0008006" key="11">
    <source>
        <dbReference type="Google" id="ProtNLM"/>
    </source>
</evidence>
<evidence type="ECO:0000259" key="6">
    <source>
        <dbReference type="PROSITE" id="PS50002"/>
    </source>
</evidence>
<dbReference type="Gene3D" id="2.30.29.30">
    <property type="entry name" value="Pleckstrin-homology domain (PH domain)/Phosphotyrosine-binding domain (PTB)"/>
    <property type="match status" value="1"/>
</dbReference>
<feature type="coiled-coil region" evidence="4">
    <location>
        <begin position="535"/>
        <end position="562"/>
    </location>
</feature>
<feature type="compositionally biased region" description="Basic and acidic residues" evidence="5">
    <location>
        <begin position="61"/>
        <end position="72"/>
    </location>
</feature>
<dbReference type="CDD" id="cd01249">
    <property type="entry name" value="BAR-PH_GRAF_family"/>
    <property type="match status" value="1"/>
</dbReference>
<dbReference type="InterPro" id="IPR004148">
    <property type="entry name" value="BAR_dom"/>
</dbReference>
<feature type="compositionally biased region" description="Low complexity" evidence="5">
    <location>
        <begin position="1038"/>
        <end position="1069"/>
    </location>
</feature>
<feature type="compositionally biased region" description="Polar residues" evidence="5">
    <location>
        <begin position="980"/>
        <end position="1003"/>
    </location>
</feature>
<evidence type="ECO:0000259" key="8">
    <source>
        <dbReference type="PROSITE" id="PS50238"/>
    </source>
</evidence>
<feature type="domain" description="Rho-GAP" evidence="8">
    <location>
        <begin position="837"/>
        <end position="1047"/>
    </location>
</feature>
<feature type="region of interest" description="Disordered" evidence="5">
    <location>
        <begin position="43"/>
        <end position="149"/>
    </location>
</feature>
<dbReference type="Pfam" id="PF14604">
    <property type="entry name" value="SH3_9"/>
    <property type="match status" value="1"/>
</dbReference>
<accession>A0A2T7PLC5</accession>
<protein>
    <recommendedName>
        <fullName evidence="11">Rho GTPase-activating protein 26</fullName>
    </recommendedName>
</protein>
<dbReference type="SMART" id="SM00233">
    <property type="entry name" value="PH"/>
    <property type="match status" value="1"/>
</dbReference>
<dbReference type="SUPFAM" id="SSF50729">
    <property type="entry name" value="PH domain-like"/>
    <property type="match status" value="1"/>
</dbReference>
<keyword evidence="4" id="KW-0175">Coiled coil</keyword>
<evidence type="ECO:0000256" key="3">
    <source>
        <dbReference type="PROSITE-ProRule" id="PRU00192"/>
    </source>
</evidence>
<evidence type="ECO:0000256" key="4">
    <source>
        <dbReference type="SAM" id="Coils"/>
    </source>
</evidence>
<dbReference type="Proteomes" id="UP000245119">
    <property type="component" value="Linkage Group LG3"/>
</dbReference>
<feature type="domain" description="SH3" evidence="6">
    <location>
        <begin position="1153"/>
        <end position="1213"/>
    </location>
</feature>
<keyword evidence="10" id="KW-1185">Reference proteome</keyword>
<dbReference type="PANTHER" id="PTHR12552:SF1">
    <property type="entry name" value="RHO GTPASE-ACTIVATING PROTEIN GRAF"/>
    <property type="match status" value="1"/>
</dbReference>
<dbReference type="AlphaFoldDB" id="A0A2T7PLC5"/>
<evidence type="ECO:0000256" key="5">
    <source>
        <dbReference type="SAM" id="MobiDB-lite"/>
    </source>
</evidence>
<dbReference type="PROSITE" id="PS50002">
    <property type="entry name" value="SH3"/>
    <property type="match status" value="1"/>
</dbReference>
<organism evidence="9 10">
    <name type="scientific">Pomacea canaliculata</name>
    <name type="common">Golden apple snail</name>
    <dbReference type="NCBI Taxonomy" id="400727"/>
    <lineage>
        <taxon>Eukaryota</taxon>
        <taxon>Metazoa</taxon>
        <taxon>Spiralia</taxon>
        <taxon>Lophotrochozoa</taxon>
        <taxon>Mollusca</taxon>
        <taxon>Gastropoda</taxon>
        <taxon>Caenogastropoda</taxon>
        <taxon>Architaenioglossa</taxon>
        <taxon>Ampullarioidea</taxon>
        <taxon>Ampullariidae</taxon>
        <taxon>Pomacea</taxon>
    </lineage>
</organism>
<dbReference type="Gene3D" id="2.130.10.10">
    <property type="entry name" value="YVTN repeat-like/Quinoprotein amine dehydrogenase"/>
    <property type="match status" value="1"/>
</dbReference>
<keyword evidence="1 3" id="KW-0728">SH3 domain</keyword>
<dbReference type="CDD" id="cd11882">
    <property type="entry name" value="SH3_GRAF-like"/>
    <property type="match status" value="1"/>
</dbReference>
<evidence type="ECO:0000256" key="2">
    <source>
        <dbReference type="ARBA" id="ARBA00022468"/>
    </source>
</evidence>
<dbReference type="InterPro" id="IPR036322">
    <property type="entry name" value="WD40_repeat_dom_sf"/>
</dbReference>
<dbReference type="InterPro" id="IPR001849">
    <property type="entry name" value="PH_domain"/>
</dbReference>
<dbReference type="Pfam" id="PF00620">
    <property type="entry name" value="RhoGAP"/>
    <property type="match status" value="1"/>
</dbReference>
<name>A0A2T7PLC5_POMCA</name>
<dbReference type="InterPro" id="IPR001452">
    <property type="entry name" value="SH3_domain"/>
</dbReference>
<dbReference type="Pfam" id="PF16746">
    <property type="entry name" value="BAR_3"/>
    <property type="match status" value="1"/>
</dbReference>
<dbReference type="Gene3D" id="1.10.555.10">
    <property type="entry name" value="Rho GTPase activation protein"/>
    <property type="match status" value="1"/>
</dbReference>
<comment type="caution">
    <text evidence="9">The sequence shown here is derived from an EMBL/GenBank/DDBJ whole genome shotgun (WGS) entry which is preliminary data.</text>
</comment>
<dbReference type="OrthoDB" id="3183924at2759"/>
<dbReference type="InterPro" id="IPR000198">
    <property type="entry name" value="RhoGAP_dom"/>
</dbReference>
<dbReference type="EMBL" id="PZQS01000003">
    <property type="protein sequence ID" value="PVD34187.1"/>
    <property type="molecule type" value="Genomic_DNA"/>
</dbReference>
<feature type="region of interest" description="Disordered" evidence="5">
    <location>
        <begin position="961"/>
        <end position="1022"/>
    </location>
</feature>
<dbReference type="Gene3D" id="2.30.30.40">
    <property type="entry name" value="SH3 Domains"/>
    <property type="match status" value="1"/>
</dbReference>
<dbReference type="SUPFAM" id="SSF48350">
    <property type="entry name" value="GTPase activation domain, GAP"/>
    <property type="match status" value="1"/>
</dbReference>
<dbReference type="Pfam" id="PF00169">
    <property type="entry name" value="PH"/>
    <property type="match status" value="1"/>
</dbReference>
<dbReference type="InterPro" id="IPR015943">
    <property type="entry name" value="WD40/YVTN_repeat-like_dom_sf"/>
</dbReference>
<dbReference type="InterPro" id="IPR036028">
    <property type="entry name" value="SH3-like_dom_sf"/>
</dbReference>
<gene>
    <name evidence="9" type="ORF">C0Q70_05453</name>
</gene>
<feature type="domain" description="PH" evidence="7">
    <location>
        <begin position="722"/>
        <end position="825"/>
    </location>
</feature>
<dbReference type="PROSITE" id="PS50238">
    <property type="entry name" value="RHOGAP"/>
    <property type="match status" value="1"/>
</dbReference>
<feature type="compositionally biased region" description="Polar residues" evidence="5">
    <location>
        <begin position="961"/>
        <end position="971"/>
    </location>
</feature>
<evidence type="ECO:0000259" key="7">
    <source>
        <dbReference type="PROSITE" id="PS50003"/>
    </source>
</evidence>
<dbReference type="PROSITE" id="PS50003">
    <property type="entry name" value="PH_DOMAIN"/>
    <property type="match status" value="1"/>
</dbReference>
<dbReference type="InterPro" id="IPR027267">
    <property type="entry name" value="AH/BAR_dom_sf"/>
</dbReference>
<evidence type="ECO:0000313" key="9">
    <source>
        <dbReference type="EMBL" id="PVD34187.1"/>
    </source>
</evidence>
<evidence type="ECO:0000313" key="10">
    <source>
        <dbReference type="Proteomes" id="UP000245119"/>
    </source>
</evidence>
<dbReference type="GO" id="GO:0005737">
    <property type="term" value="C:cytoplasm"/>
    <property type="evidence" value="ECO:0007669"/>
    <property type="project" value="InterPro"/>
</dbReference>
<evidence type="ECO:0000256" key="1">
    <source>
        <dbReference type="ARBA" id="ARBA00022443"/>
    </source>
</evidence>
<feature type="region of interest" description="Disordered" evidence="5">
    <location>
        <begin position="1038"/>
        <end position="1090"/>
    </location>
</feature>
<reference evidence="9 10" key="1">
    <citation type="submission" date="2018-04" db="EMBL/GenBank/DDBJ databases">
        <title>The genome of golden apple snail Pomacea canaliculata provides insight into stress tolerance and invasive adaptation.</title>
        <authorList>
            <person name="Liu C."/>
            <person name="Liu B."/>
            <person name="Ren Y."/>
            <person name="Zhang Y."/>
            <person name="Wang H."/>
            <person name="Li S."/>
            <person name="Jiang F."/>
            <person name="Yin L."/>
            <person name="Zhang G."/>
            <person name="Qian W."/>
            <person name="Fan W."/>
        </authorList>
    </citation>
    <scope>NUCLEOTIDE SEQUENCE [LARGE SCALE GENOMIC DNA]</scope>
    <source>
        <strain evidence="9">SZHN2017</strain>
        <tissue evidence="9">Muscle</tissue>
    </source>
</reference>
<dbReference type="Gene3D" id="1.20.1270.60">
    <property type="entry name" value="Arfaptin homology (AH) domain/BAR domain"/>
    <property type="match status" value="1"/>
</dbReference>
<dbReference type="SMART" id="SM00326">
    <property type="entry name" value="SH3"/>
    <property type="match status" value="1"/>
</dbReference>
<dbReference type="SUPFAM" id="SSF103657">
    <property type="entry name" value="BAR/IMD domain-like"/>
    <property type="match status" value="1"/>
</dbReference>